<organism evidence="2 3">
    <name type="scientific">Saccharolobus caldissimus</name>
    <dbReference type="NCBI Taxonomy" id="1702097"/>
    <lineage>
        <taxon>Archaea</taxon>
        <taxon>Thermoproteota</taxon>
        <taxon>Thermoprotei</taxon>
        <taxon>Sulfolobales</taxon>
        <taxon>Sulfolobaceae</taxon>
        <taxon>Saccharolobus</taxon>
    </lineage>
</organism>
<dbReference type="AlphaFoldDB" id="A0AAQ4CRD3"/>
<keyword evidence="3" id="KW-1185">Reference proteome</keyword>
<reference evidence="2 3" key="1">
    <citation type="journal article" date="2022" name="Microbiol. Resour. Announc.">
        <title>Complete Genome Sequence of the Hyperthermophilic and Acidophilic Archaeon Saccharolobus caldissimus Strain HS-3T.</title>
        <authorList>
            <person name="Sakai H.D."/>
            <person name="Kurosawa N."/>
        </authorList>
    </citation>
    <scope>NUCLEOTIDE SEQUENCE [LARGE SCALE GENOMIC DNA]</scope>
    <source>
        <strain evidence="2 3">JCM32116</strain>
    </source>
</reference>
<name>A0AAQ4CRD3_9CREN</name>
<accession>A0AAQ4CRD3</accession>
<gene>
    <name evidence="2" type="ORF">SACC_13810</name>
</gene>
<feature type="region of interest" description="Disordered" evidence="1">
    <location>
        <begin position="1"/>
        <end position="33"/>
    </location>
</feature>
<evidence type="ECO:0000313" key="2">
    <source>
        <dbReference type="EMBL" id="BDB98364.1"/>
    </source>
</evidence>
<dbReference type="EMBL" id="AP025226">
    <property type="protein sequence ID" value="BDB98364.1"/>
    <property type="molecule type" value="Genomic_DNA"/>
</dbReference>
<feature type="compositionally biased region" description="Basic and acidic residues" evidence="1">
    <location>
        <begin position="11"/>
        <end position="33"/>
    </location>
</feature>
<evidence type="ECO:0000313" key="3">
    <source>
        <dbReference type="Proteomes" id="UP001319921"/>
    </source>
</evidence>
<dbReference type="Proteomes" id="UP001319921">
    <property type="component" value="Chromosome"/>
</dbReference>
<sequence>MHKNIVFNMPEHPEHPGKEHPTKEHPGKEIRMI</sequence>
<proteinExistence type="predicted"/>
<evidence type="ECO:0000256" key="1">
    <source>
        <dbReference type="SAM" id="MobiDB-lite"/>
    </source>
</evidence>
<protein>
    <submittedName>
        <fullName evidence="2">Uncharacterized protein</fullName>
    </submittedName>
</protein>
<dbReference type="KEGG" id="scas:SACC_13810"/>